<dbReference type="Pfam" id="PF03690">
    <property type="entry name" value="MYG1_exonuc"/>
    <property type="match status" value="1"/>
</dbReference>
<organism evidence="2 3">
    <name type="scientific">Succinivibrio faecicola</name>
    <dbReference type="NCBI Taxonomy" id="2820300"/>
    <lineage>
        <taxon>Bacteria</taxon>
        <taxon>Pseudomonadati</taxon>
        <taxon>Pseudomonadota</taxon>
        <taxon>Gammaproteobacteria</taxon>
        <taxon>Aeromonadales</taxon>
        <taxon>Succinivibrionaceae</taxon>
        <taxon>Succinivibrio</taxon>
    </lineage>
</organism>
<dbReference type="EMBL" id="JAGFNY010000022">
    <property type="protein sequence ID" value="MBW7570572.1"/>
    <property type="molecule type" value="Genomic_DNA"/>
</dbReference>
<evidence type="ECO:0000313" key="2">
    <source>
        <dbReference type="EMBL" id="MBW7570572.1"/>
    </source>
</evidence>
<keyword evidence="3" id="KW-1185">Reference proteome</keyword>
<dbReference type="InterPro" id="IPR003226">
    <property type="entry name" value="MYG1_exonuclease"/>
</dbReference>
<protein>
    <submittedName>
        <fullName evidence="2">MYG1 family protein</fullName>
    </submittedName>
</protein>
<accession>A0ABS7DHK5</accession>
<dbReference type="PANTHER" id="PTHR11215:SF1">
    <property type="entry name" value="MYG1 EXONUCLEASE"/>
    <property type="match status" value="1"/>
</dbReference>
<reference evidence="2 3" key="1">
    <citation type="submission" date="2021-03" db="EMBL/GenBank/DDBJ databases">
        <title>Succinivibrio sp. nov. isolated from feces of cow.</title>
        <authorList>
            <person name="Choi J.-Y."/>
        </authorList>
    </citation>
    <scope>NUCLEOTIDE SEQUENCE [LARGE SCALE GENOMIC DNA]</scope>
    <source>
        <strain evidence="2 3">AGMB01872</strain>
    </source>
</reference>
<comment type="similarity">
    <text evidence="1">Belongs to the MYG1 family.</text>
</comment>
<gene>
    <name evidence="2" type="ORF">J5V48_06670</name>
</gene>
<evidence type="ECO:0000313" key="3">
    <source>
        <dbReference type="Proteomes" id="UP000731465"/>
    </source>
</evidence>
<evidence type="ECO:0000256" key="1">
    <source>
        <dbReference type="ARBA" id="ARBA00010105"/>
    </source>
</evidence>
<dbReference type="PANTHER" id="PTHR11215">
    <property type="entry name" value="METAL DEPENDENT HYDROLASE - RELATED"/>
    <property type="match status" value="1"/>
</dbReference>
<name>A0ABS7DHK5_9GAMM</name>
<dbReference type="RefSeq" id="WP_219937797.1">
    <property type="nucleotide sequence ID" value="NZ_JAGFNY010000022.1"/>
</dbReference>
<sequence length="330" mass="37102">MIIATHDGSFHADETTACAILTFLHENSTIIRSRDETELEKADIVIDVSNKNDSKHFDHHSKEFTLCRDNGVKYATAGLMWKKFGKEYLKKVAATTSLKFTPSAKIIDMAFERIDKEIMIPVDLNDNGQLTSYVHDIAAPKTDGELEVLNRLSDFHSSTPDIPYLVAMMNLPSQVGQDQDKAFLQTVKILKTLLLSASINAICTESGIAKVLEIYTGGQILIMHEKYPWTQAVLNYPDVFKDCLIAVYPDRNNRWRVQSLPLSKAQRFTNRLPAPASWRGLNDKDLDEATGLSNMTFIHKSGFTGGAMTYEDNLELAKLWLEKGLEEKQA</sequence>
<comment type="caution">
    <text evidence="2">The sequence shown here is derived from an EMBL/GenBank/DDBJ whole genome shotgun (WGS) entry which is preliminary data.</text>
</comment>
<proteinExistence type="inferred from homology"/>
<dbReference type="Proteomes" id="UP000731465">
    <property type="component" value="Unassembled WGS sequence"/>
</dbReference>